<dbReference type="Pfam" id="PF08521">
    <property type="entry name" value="2CSK_N"/>
    <property type="match status" value="1"/>
</dbReference>
<dbReference type="Pfam" id="PF02518">
    <property type="entry name" value="HATPase_c"/>
    <property type="match status" value="1"/>
</dbReference>
<dbReference type="CDD" id="cd00082">
    <property type="entry name" value="HisKA"/>
    <property type="match status" value="1"/>
</dbReference>
<dbReference type="AlphaFoldDB" id="A0A318SCE1"/>
<dbReference type="SMART" id="SM00388">
    <property type="entry name" value="HisKA"/>
    <property type="match status" value="1"/>
</dbReference>
<keyword evidence="5" id="KW-0808">Transferase</keyword>
<dbReference type="InterPro" id="IPR050428">
    <property type="entry name" value="TCS_sensor_his_kinase"/>
</dbReference>
<evidence type="ECO:0000256" key="4">
    <source>
        <dbReference type="ARBA" id="ARBA00022553"/>
    </source>
</evidence>
<keyword evidence="6 12" id="KW-0812">Transmembrane</keyword>
<dbReference type="SUPFAM" id="SSF47384">
    <property type="entry name" value="Homodimeric domain of signal transducing histidine kinase"/>
    <property type="match status" value="1"/>
</dbReference>
<feature type="domain" description="HAMP" evidence="14">
    <location>
        <begin position="197"/>
        <end position="249"/>
    </location>
</feature>
<evidence type="ECO:0000256" key="8">
    <source>
        <dbReference type="ARBA" id="ARBA00022989"/>
    </source>
</evidence>
<dbReference type="PROSITE" id="PS50109">
    <property type="entry name" value="HIS_KIN"/>
    <property type="match status" value="1"/>
</dbReference>
<comment type="catalytic activity">
    <reaction evidence="1">
        <text>ATP + protein L-histidine = ADP + protein N-phospho-L-histidine.</text>
        <dbReference type="EC" id="2.7.13.3"/>
    </reaction>
</comment>
<proteinExistence type="predicted"/>
<evidence type="ECO:0000256" key="6">
    <source>
        <dbReference type="ARBA" id="ARBA00022692"/>
    </source>
</evidence>
<dbReference type="PRINTS" id="PR00344">
    <property type="entry name" value="BCTRLSENSOR"/>
</dbReference>
<evidence type="ECO:0000256" key="12">
    <source>
        <dbReference type="SAM" id="Phobius"/>
    </source>
</evidence>
<dbReference type="Gene3D" id="1.10.287.130">
    <property type="match status" value="1"/>
</dbReference>
<dbReference type="InterPro" id="IPR003661">
    <property type="entry name" value="HisK_dim/P_dom"/>
</dbReference>
<dbReference type="Gene3D" id="3.30.565.10">
    <property type="entry name" value="Histidine kinase-like ATPase, C-terminal domain"/>
    <property type="match status" value="1"/>
</dbReference>
<name>A0A318SCE1_9BURK</name>
<comment type="subcellular location">
    <subcellularLocation>
        <location evidence="2">Membrane</location>
    </subcellularLocation>
</comment>
<evidence type="ECO:0000256" key="2">
    <source>
        <dbReference type="ARBA" id="ARBA00004370"/>
    </source>
</evidence>
<feature type="compositionally biased region" description="Low complexity" evidence="11">
    <location>
        <begin position="503"/>
        <end position="517"/>
    </location>
</feature>
<dbReference type="GO" id="GO:0005886">
    <property type="term" value="C:plasma membrane"/>
    <property type="evidence" value="ECO:0007669"/>
    <property type="project" value="TreeGrafter"/>
</dbReference>
<dbReference type="InterPro" id="IPR005467">
    <property type="entry name" value="His_kinase_dom"/>
</dbReference>
<keyword evidence="16" id="KW-1185">Reference proteome</keyword>
<keyword evidence="4" id="KW-0597">Phosphoprotein</keyword>
<evidence type="ECO:0000256" key="5">
    <source>
        <dbReference type="ARBA" id="ARBA00022679"/>
    </source>
</evidence>
<dbReference type="SUPFAM" id="SSF55874">
    <property type="entry name" value="ATPase domain of HSP90 chaperone/DNA topoisomerase II/histidine kinase"/>
    <property type="match status" value="1"/>
</dbReference>
<dbReference type="SMART" id="SM00387">
    <property type="entry name" value="HATPase_c"/>
    <property type="match status" value="1"/>
</dbReference>
<keyword evidence="7 15" id="KW-0418">Kinase</keyword>
<dbReference type="PANTHER" id="PTHR45436:SF1">
    <property type="entry name" value="SENSOR PROTEIN QSEC"/>
    <property type="match status" value="1"/>
</dbReference>
<sequence length="524" mass="57131">MIFQRQQRSLFGEILDWMLTPLLLLWPISLALTWLVAQSIADKPFDRALEYNVQALAQFVTLQNGRLRFDLPQPARELLRADDADTVYYQVRGLRGEVFVGDRDLPVPIQPADEPWPATGAVRLRDDEVRGLDVRVAATWVRFAAADVDQPQVQVLVQVAETRSKRSVLATEIIKGVMLPQFVILPLAVLLVWLALARGIKPLSQLEERIRARSPDDLSPLDETAVPMEVAPLVSSVNDLLLRLQESVATQKRFLADAAHQLKTPLAGLRMQADLAQREGTSTAELKLSLQQIGRASIRATHTVNQLLALARAESSGTAFTTMQHCDLARITMEVVREAVPRAMDKRIDLGYDGLAPGATGVALQGHPTLLKEMIRNLVDNALAYTPSTAERPGVITARVLADAFGDVALLQVEDSGPGIPEAERELVFQPFYRALGTGADGSGLGLPIVREIARLHGAQVALEDALPGRRPPGTRFTVRFGTTVGQQRGPADLHRNRPAADSVAASRPSSPLARSPTGGAKTR</sequence>
<gene>
    <name evidence="15" type="ORF">DFQ15_12710</name>
</gene>
<evidence type="ECO:0000256" key="1">
    <source>
        <dbReference type="ARBA" id="ARBA00000085"/>
    </source>
</evidence>
<evidence type="ECO:0000259" key="13">
    <source>
        <dbReference type="PROSITE" id="PS50109"/>
    </source>
</evidence>
<evidence type="ECO:0000256" key="11">
    <source>
        <dbReference type="SAM" id="MobiDB-lite"/>
    </source>
</evidence>
<keyword evidence="10 12" id="KW-0472">Membrane</keyword>
<reference evidence="15 16" key="1">
    <citation type="submission" date="2018-06" db="EMBL/GenBank/DDBJ databases">
        <title>Genomic Encyclopedia of Type Strains, Phase III (KMG-III): the genomes of soil and plant-associated and newly described type strains.</title>
        <authorList>
            <person name="Whitman W."/>
        </authorList>
    </citation>
    <scope>NUCLEOTIDE SEQUENCE [LARGE SCALE GENOMIC DNA]</scope>
    <source>
        <strain evidence="15 16">CECT 7646</strain>
    </source>
</reference>
<dbReference type="InterPro" id="IPR036890">
    <property type="entry name" value="HATPase_C_sf"/>
</dbReference>
<keyword evidence="9" id="KW-0902">Two-component regulatory system</keyword>
<keyword evidence="8 12" id="KW-1133">Transmembrane helix</keyword>
<organism evidence="15 16">
    <name type="scientific">Xylophilus ampelinus</name>
    <dbReference type="NCBI Taxonomy" id="54067"/>
    <lineage>
        <taxon>Bacteria</taxon>
        <taxon>Pseudomonadati</taxon>
        <taxon>Pseudomonadota</taxon>
        <taxon>Betaproteobacteria</taxon>
        <taxon>Burkholderiales</taxon>
        <taxon>Xylophilus</taxon>
    </lineage>
</organism>
<evidence type="ECO:0000313" key="16">
    <source>
        <dbReference type="Proteomes" id="UP000247540"/>
    </source>
</evidence>
<dbReference type="EC" id="2.7.13.3" evidence="3"/>
<dbReference type="InterPro" id="IPR004358">
    <property type="entry name" value="Sig_transdc_His_kin-like_C"/>
</dbReference>
<evidence type="ECO:0000259" key="14">
    <source>
        <dbReference type="PROSITE" id="PS50885"/>
    </source>
</evidence>
<feature type="transmembrane region" description="Helical" evidence="12">
    <location>
        <begin position="173"/>
        <end position="196"/>
    </location>
</feature>
<feature type="region of interest" description="Disordered" evidence="11">
    <location>
        <begin position="481"/>
        <end position="524"/>
    </location>
</feature>
<evidence type="ECO:0000313" key="15">
    <source>
        <dbReference type="EMBL" id="PYE74252.1"/>
    </source>
</evidence>
<dbReference type="PANTHER" id="PTHR45436">
    <property type="entry name" value="SENSOR HISTIDINE KINASE YKOH"/>
    <property type="match status" value="1"/>
</dbReference>
<dbReference type="Pfam" id="PF00512">
    <property type="entry name" value="HisKA"/>
    <property type="match status" value="1"/>
</dbReference>
<evidence type="ECO:0000256" key="3">
    <source>
        <dbReference type="ARBA" id="ARBA00012438"/>
    </source>
</evidence>
<feature type="transmembrane region" description="Helical" evidence="12">
    <location>
        <begin position="17"/>
        <end position="37"/>
    </location>
</feature>
<protein>
    <recommendedName>
        <fullName evidence="3">histidine kinase</fullName>
        <ecNumber evidence="3">2.7.13.3</ecNumber>
    </recommendedName>
</protein>
<dbReference type="Proteomes" id="UP000247540">
    <property type="component" value="Unassembled WGS sequence"/>
</dbReference>
<dbReference type="EMBL" id="QJTC01000027">
    <property type="protein sequence ID" value="PYE74252.1"/>
    <property type="molecule type" value="Genomic_DNA"/>
</dbReference>
<evidence type="ECO:0000256" key="9">
    <source>
        <dbReference type="ARBA" id="ARBA00023012"/>
    </source>
</evidence>
<dbReference type="InterPro" id="IPR003594">
    <property type="entry name" value="HATPase_dom"/>
</dbReference>
<dbReference type="InterPro" id="IPR013727">
    <property type="entry name" value="2CSK_N"/>
</dbReference>
<comment type="caution">
    <text evidence="15">The sequence shown here is derived from an EMBL/GenBank/DDBJ whole genome shotgun (WGS) entry which is preliminary data.</text>
</comment>
<evidence type="ECO:0000256" key="7">
    <source>
        <dbReference type="ARBA" id="ARBA00022777"/>
    </source>
</evidence>
<evidence type="ECO:0000256" key="10">
    <source>
        <dbReference type="ARBA" id="ARBA00023136"/>
    </source>
</evidence>
<dbReference type="GO" id="GO:0000155">
    <property type="term" value="F:phosphorelay sensor kinase activity"/>
    <property type="evidence" value="ECO:0007669"/>
    <property type="project" value="InterPro"/>
</dbReference>
<accession>A0A318SCE1</accession>
<dbReference type="InterPro" id="IPR036097">
    <property type="entry name" value="HisK_dim/P_sf"/>
</dbReference>
<feature type="domain" description="Histidine kinase" evidence="13">
    <location>
        <begin position="257"/>
        <end position="485"/>
    </location>
</feature>
<dbReference type="InterPro" id="IPR003660">
    <property type="entry name" value="HAMP_dom"/>
</dbReference>
<dbReference type="PROSITE" id="PS50885">
    <property type="entry name" value="HAMP"/>
    <property type="match status" value="1"/>
</dbReference>